<keyword evidence="2 3" id="KW-0808">Transferase</keyword>
<sequence length="274" mass="30705" precursor="true">MNHMLEQYDAMACKAAAAVISQYSTSFAAATSMLAPRVRSDITNLYAMVRIADEIVDGTAQSNQAALLDTYEQQVLSAKTQRFHCDPVLHAFAISARRCNFKDEHIQAFFASMRQDLQQRSFDDEALARYIYGSAEVIGLMCLDAFLLDVEADRAYLDPGAQALGRAFQKINFLRDLHEDHHHLGRSYYPGIDDAKKDEVIAEVRQELALARERMQALPIQARVGVAAAVELYQELTNRVADRSIEEIKQRRVRVPTWKKLALAAKAAAKKGKA</sequence>
<comment type="pathway">
    <text evidence="1">Carotenoid biosynthesis; phytoene biosynthesis.</text>
</comment>
<dbReference type="PROSITE" id="PS01045">
    <property type="entry name" value="SQUALEN_PHYTOEN_SYN_2"/>
    <property type="match status" value="1"/>
</dbReference>
<gene>
    <name evidence="3" type="primary">crtB</name>
    <name evidence="3" type="ORF">CPPEL_00890</name>
</gene>
<keyword evidence="4" id="KW-1185">Reference proteome</keyword>
<accession>A0A3G6IRY8</accession>
<dbReference type="Pfam" id="PF00494">
    <property type="entry name" value="SQS_PSY"/>
    <property type="match status" value="1"/>
</dbReference>
<dbReference type="PANTHER" id="PTHR31480">
    <property type="entry name" value="BIFUNCTIONAL LYCOPENE CYCLASE/PHYTOENE SYNTHASE"/>
    <property type="match status" value="1"/>
</dbReference>
<dbReference type="RefSeq" id="WP_123959275.1">
    <property type="nucleotide sequence ID" value="NZ_CP033898.1"/>
</dbReference>
<name>A0A3G6IRY8_9CORY</name>
<evidence type="ECO:0000256" key="1">
    <source>
        <dbReference type="ARBA" id="ARBA00004684"/>
    </source>
</evidence>
<dbReference type="SUPFAM" id="SSF48576">
    <property type="entry name" value="Terpenoid synthases"/>
    <property type="match status" value="1"/>
</dbReference>
<dbReference type="SFLD" id="SFLDS00005">
    <property type="entry name" value="Isoprenoid_Synthase_Type_I"/>
    <property type="match status" value="1"/>
</dbReference>
<dbReference type="Proteomes" id="UP000271426">
    <property type="component" value="Chromosome"/>
</dbReference>
<dbReference type="InterPro" id="IPR008949">
    <property type="entry name" value="Isoprenoid_synthase_dom_sf"/>
</dbReference>
<dbReference type="GO" id="GO:0004311">
    <property type="term" value="F:geranylgeranyl diphosphate synthase activity"/>
    <property type="evidence" value="ECO:0007669"/>
    <property type="project" value="InterPro"/>
</dbReference>
<dbReference type="KEGG" id="cpso:CPPEL_00890"/>
<proteinExistence type="predicted"/>
<reference evidence="3 4" key="1">
    <citation type="submission" date="2018-11" db="EMBL/GenBank/DDBJ databases">
        <authorList>
            <person name="Kleinhagauer T."/>
            <person name="Glaeser S.P."/>
            <person name="Spergser J."/>
            <person name="Ruckert C."/>
            <person name="Kaempfer P."/>
            <person name="Busse H.-J."/>
        </authorList>
    </citation>
    <scope>NUCLEOTIDE SEQUENCE [LARGE SCALE GENOMIC DNA]</scope>
    <source>
        <strain evidence="3 4">812CH</strain>
    </source>
</reference>
<dbReference type="OrthoDB" id="9807580at2"/>
<evidence type="ECO:0000256" key="2">
    <source>
        <dbReference type="ARBA" id="ARBA00022679"/>
    </source>
</evidence>
<dbReference type="SFLD" id="SFLDG01212">
    <property type="entry name" value="Phytoene_synthase_like"/>
    <property type="match status" value="1"/>
</dbReference>
<dbReference type="InterPro" id="IPR044843">
    <property type="entry name" value="Trans_IPPS_bact-type"/>
</dbReference>
<dbReference type="EMBL" id="CP033898">
    <property type="protein sequence ID" value="AZA08326.1"/>
    <property type="molecule type" value="Genomic_DNA"/>
</dbReference>
<dbReference type="UniPathway" id="UPA00799"/>
<evidence type="ECO:0000313" key="3">
    <source>
        <dbReference type="EMBL" id="AZA08326.1"/>
    </source>
</evidence>
<evidence type="ECO:0000313" key="4">
    <source>
        <dbReference type="Proteomes" id="UP000271426"/>
    </source>
</evidence>
<dbReference type="Gene3D" id="1.10.600.10">
    <property type="entry name" value="Farnesyl Diphosphate Synthase"/>
    <property type="match status" value="1"/>
</dbReference>
<dbReference type="GO" id="GO:0008299">
    <property type="term" value="P:isoprenoid biosynthetic process"/>
    <property type="evidence" value="ECO:0007669"/>
    <property type="project" value="UniProtKB-ARBA"/>
</dbReference>
<dbReference type="SFLD" id="SFLDG01018">
    <property type="entry name" value="Squalene/Phytoene_Synthase_Lik"/>
    <property type="match status" value="1"/>
</dbReference>
<organism evidence="3 4">
    <name type="scientific">Corynebacterium pseudopelargi</name>
    <dbReference type="NCBI Taxonomy" id="2080757"/>
    <lineage>
        <taxon>Bacteria</taxon>
        <taxon>Bacillati</taxon>
        <taxon>Actinomycetota</taxon>
        <taxon>Actinomycetes</taxon>
        <taxon>Mycobacteriales</taxon>
        <taxon>Corynebacteriaceae</taxon>
        <taxon>Corynebacterium</taxon>
    </lineage>
</organism>
<dbReference type="AlphaFoldDB" id="A0A3G6IRY8"/>
<dbReference type="InterPro" id="IPR002060">
    <property type="entry name" value="Squ/phyt_synthse"/>
</dbReference>
<dbReference type="InterPro" id="IPR019845">
    <property type="entry name" value="Squalene/phytoene_synthase_CS"/>
</dbReference>
<protein>
    <submittedName>
        <fullName evidence="3">15-cis-phytoene synthase</fullName>
        <ecNumber evidence="3">2.5.1.32</ecNumber>
    </submittedName>
</protein>
<dbReference type="EC" id="2.5.1.32" evidence="3"/>